<evidence type="ECO:0008006" key="4">
    <source>
        <dbReference type="Google" id="ProtNLM"/>
    </source>
</evidence>
<proteinExistence type="predicted"/>
<comment type="caution">
    <text evidence="2">The sequence shown here is derived from an EMBL/GenBank/DDBJ whole genome shotgun (WGS) entry which is preliminary data.</text>
</comment>
<reference evidence="2" key="2">
    <citation type="submission" date="2020-09" db="EMBL/GenBank/DDBJ databases">
        <authorList>
            <person name="Sun Q."/>
            <person name="Zhou Y."/>
        </authorList>
    </citation>
    <scope>NUCLEOTIDE SEQUENCE</scope>
    <source>
        <strain evidence="2">CGMCC 1.15425</strain>
    </source>
</reference>
<keyword evidence="1" id="KW-0472">Membrane</keyword>
<evidence type="ECO:0000256" key="1">
    <source>
        <dbReference type="SAM" id="Phobius"/>
    </source>
</evidence>
<protein>
    <recommendedName>
        <fullName evidence="4">Transmembrane protein</fullName>
    </recommendedName>
</protein>
<gene>
    <name evidence="2" type="ORF">GCM10011403_18490</name>
</gene>
<dbReference type="Proteomes" id="UP000627715">
    <property type="component" value="Unassembled WGS sequence"/>
</dbReference>
<keyword evidence="1" id="KW-1133">Transmembrane helix</keyword>
<organism evidence="2 3">
    <name type="scientific">Pseudohongiella nitratireducens</name>
    <dbReference type="NCBI Taxonomy" id="1768907"/>
    <lineage>
        <taxon>Bacteria</taxon>
        <taxon>Pseudomonadati</taxon>
        <taxon>Pseudomonadota</taxon>
        <taxon>Gammaproteobacteria</taxon>
        <taxon>Pseudomonadales</taxon>
        <taxon>Pseudohongiellaceae</taxon>
        <taxon>Pseudohongiella</taxon>
    </lineage>
</organism>
<dbReference type="AlphaFoldDB" id="A0A916VJJ3"/>
<sequence>MLLSGRRQWIRELFNRFLGGDALWHLSSKAFLALPLALCCVSLLCAAAGSYGLMILQTQRFQVEWQAQHGHFQEAAGQLMPALGQGSWLGITVMPALASPLPVPGLGERFADMRILSRQIKRHQVTSLKIEPVAGEGLRRKYQLEFHADANNWVSILSDLSMLPGVQLQQQKWAGDGQATLQAHLIGHIPAAVVGQVGGGDGETRLLLRDGRLQRSAKPGGSFQNHAH</sequence>
<accession>A0A916VJJ3</accession>
<keyword evidence="3" id="KW-1185">Reference proteome</keyword>
<keyword evidence="1" id="KW-0812">Transmembrane</keyword>
<name>A0A916VJJ3_9GAMM</name>
<dbReference type="RefSeq" id="WP_157885641.1">
    <property type="nucleotide sequence ID" value="NZ_BMIY01000007.1"/>
</dbReference>
<evidence type="ECO:0000313" key="2">
    <source>
        <dbReference type="EMBL" id="GFZ75996.1"/>
    </source>
</evidence>
<feature type="transmembrane region" description="Helical" evidence="1">
    <location>
        <begin position="30"/>
        <end position="56"/>
    </location>
</feature>
<evidence type="ECO:0000313" key="3">
    <source>
        <dbReference type="Proteomes" id="UP000627715"/>
    </source>
</evidence>
<reference evidence="2" key="1">
    <citation type="journal article" date="2014" name="Int. J. Syst. Evol. Microbiol.">
        <title>Complete genome sequence of Corynebacterium casei LMG S-19264T (=DSM 44701T), isolated from a smear-ripened cheese.</title>
        <authorList>
            <consortium name="US DOE Joint Genome Institute (JGI-PGF)"/>
            <person name="Walter F."/>
            <person name="Albersmeier A."/>
            <person name="Kalinowski J."/>
            <person name="Ruckert C."/>
        </authorList>
    </citation>
    <scope>NUCLEOTIDE SEQUENCE</scope>
    <source>
        <strain evidence="2">CGMCC 1.15425</strain>
    </source>
</reference>
<dbReference type="EMBL" id="BMIY01000007">
    <property type="protein sequence ID" value="GFZ75996.1"/>
    <property type="molecule type" value="Genomic_DNA"/>
</dbReference>